<accession>A0A0L0BWW1</accession>
<evidence type="ECO:0000256" key="12">
    <source>
        <dbReference type="ARBA" id="ARBA00023286"/>
    </source>
</evidence>
<evidence type="ECO:0000256" key="3">
    <source>
        <dbReference type="ARBA" id="ARBA00022475"/>
    </source>
</evidence>
<keyword evidence="13" id="KW-0407">Ion channel</keyword>
<dbReference type="Pfam" id="PF10613">
    <property type="entry name" value="Lig_chan-Glu_bd"/>
    <property type="match status" value="2"/>
</dbReference>
<dbReference type="PANTHER" id="PTHR18966">
    <property type="entry name" value="IONOTROPIC GLUTAMATE RECEPTOR"/>
    <property type="match status" value="1"/>
</dbReference>
<dbReference type="GO" id="GO:0015276">
    <property type="term" value="F:ligand-gated monoatomic ion channel activity"/>
    <property type="evidence" value="ECO:0007669"/>
    <property type="project" value="InterPro"/>
</dbReference>
<evidence type="ECO:0000259" key="20">
    <source>
        <dbReference type="SMART" id="SM00918"/>
    </source>
</evidence>
<evidence type="ECO:0000256" key="4">
    <source>
        <dbReference type="ARBA" id="ARBA00022692"/>
    </source>
</evidence>
<dbReference type="GO" id="GO:0045211">
    <property type="term" value="C:postsynaptic membrane"/>
    <property type="evidence" value="ECO:0007669"/>
    <property type="project" value="UniProtKB-SubCell"/>
</dbReference>
<evidence type="ECO:0000313" key="21">
    <source>
        <dbReference type="EMBL" id="KNC24496.1"/>
    </source>
</evidence>
<feature type="transmembrane region" description="Helical" evidence="18">
    <location>
        <begin position="531"/>
        <end position="552"/>
    </location>
</feature>
<evidence type="ECO:0000256" key="5">
    <source>
        <dbReference type="ARBA" id="ARBA00022989"/>
    </source>
</evidence>
<feature type="transmembrane region" description="Helical" evidence="18">
    <location>
        <begin position="1694"/>
        <end position="1719"/>
    </location>
</feature>
<dbReference type="SMART" id="SM00079">
    <property type="entry name" value="PBPe"/>
    <property type="match status" value="2"/>
</dbReference>
<name>A0A0L0BWW1_LUCCU</name>
<feature type="binding site" evidence="15">
    <location>
        <position position="1605"/>
    </location>
    <ligand>
        <name>L-glutamate</name>
        <dbReference type="ChEBI" id="CHEBI:29985"/>
    </ligand>
</feature>
<feature type="domain" description="Ionotropic glutamate receptor C-terminal" evidence="19">
    <location>
        <begin position="400"/>
        <end position="775"/>
    </location>
</feature>
<keyword evidence="8 18" id="KW-0472">Membrane</keyword>
<evidence type="ECO:0000256" key="11">
    <source>
        <dbReference type="ARBA" id="ARBA00023257"/>
    </source>
</evidence>
<feature type="transmembrane region" description="Helical" evidence="18">
    <location>
        <begin position="801"/>
        <end position="820"/>
    </location>
</feature>
<protein>
    <recommendedName>
        <fullName evidence="23">Glutamate receptor ionotropic, kainate 2</fullName>
    </recommendedName>
</protein>
<dbReference type="FunFam" id="1.10.287.70:FF:000010">
    <property type="entry name" value="Putative glutamate receptor ionotropic kainate 1"/>
    <property type="match status" value="2"/>
</dbReference>
<comment type="subcellular location">
    <subcellularLocation>
        <location evidence="14">Postsynaptic cell membrane</location>
        <topology evidence="14">Multi-pass membrane protein</topology>
    </subcellularLocation>
</comment>
<evidence type="ECO:0000256" key="6">
    <source>
        <dbReference type="ARBA" id="ARBA00023018"/>
    </source>
</evidence>
<keyword evidence="17" id="KW-1015">Disulfide bond</keyword>
<feature type="non-terminal residue" evidence="21">
    <location>
        <position position="1"/>
    </location>
</feature>
<dbReference type="GO" id="GO:0038023">
    <property type="term" value="F:signaling receptor activity"/>
    <property type="evidence" value="ECO:0007669"/>
    <property type="project" value="InterPro"/>
</dbReference>
<dbReference type="Pfam" id="PF01094">
    <property type="entry name" value="ANF_receptor"/>
    <property type="match status" value="2"/>
</dbReference>
<keyword evidence="2" id="KW-0813">Transport</keyword>
<gene>
    <name evidence="21" type="ORF">FF38_05203</name>
</gene>
<feature type="domain" description="Ionotropic glutamate receptor L-glutamate and glycine-binding" evidence="20">
    <location>
        <begin position="1305"/>
        <end position="1369"/>
    </location>
</feature>
<dbReference type="InterPro" id="IPR019594">
    <property type="entry name" value="Glu/Gly-bd"/>
</dbReference>
<sequence length="1778" mass="200884">DNFDISPPVEPNYHIPIGLITDVNSEILRQTFDYAISIINSDLSVPLMGYQEEIDYGNSLQGFNRLCKLMQTGVGAVFGPSAKHTGTHLMNVCDSKDLPYVYSHMSEAIEGFNLHPHPLDIAKALHAIITEFEWTRFIFLYENSEYLSILNSLMSFYGTKGPIISVMRYDLNLNGNFKSVLRRVRKSVDSRIVVVGSTTSVAELLKQAQQVGIINEDYKYIIGNLDFHTFDLEEYKYSEANITGFRLFSAEQPEVQNLMLELGFIDDLEENEMITNGSCPITTEMALIYDAVIAFAETTKHIHYMPQALNCSVFADNVQEDGSTFKNYMRSLLIDKNTLTGRIFFEGNVRKGFTLDVIELQSTGLVKVGTWEDNKNFTFQRPPQIKIMLDTDDNSMVNKTFRVLIAVPNKPYASLVDSHKKLDGNAQYEGYSIDLIKELADKLGFNFTFINGGNDYGSFNKTTNVTTGMLKEIVEGRADLAITDLTITSEREEVIDFSIPFMNLGIAILYLKPQKGEPTTFSFMDPFSKQVWKYLGIAYLGVSICFFILGRLSPTEWDNPYPCIEEPEELENQFTINNSLWFTTGAFLQQGSEIAPKALSTRTVAAIWCFFTLIMVSSYTANLAAFLTIENPTKVLENVKDLADNKGGVQYGAKRTGSTRNFFLTSEEEIYKKMNEYMLENPHLLTETNLEGVQRVVNSDVASGSTYAFLMESTSIEYNIVRECMLQKVGEPLDEKGYGIAMVKNWPYRDKFNNALLELQEQGVLAQLKQKWWNEVGAGVCNAKNDGGMVSALDFANLEGIYYVLIVGSTISMCYGIILWCFNVNKKARYYDVPFRDALTEEFKVLIDFTNNVRMLKSAHSVYSRSRHSSLDSFETDSGEESEDAILKTTSAQYGGYSHYDDISSSSADIITIGLLTDQQHEEMNIVVDFAIENVNMELQSALAVIRDQVPYGNSFLGYGKLCRMMKNGIAAVLGPSSKHTAFHLMSICDAKDIPYFYSFMGDAEAEAFNLYPHQDDLSKALYSLLTEFEWSRFIFLYESSEYLNILNGLMAQFGTNSPVITVLRYDLNLNGNYKTVLRKVRKSVDNRIVVVGSTETMPEFLKQAQQVGIINEDYKYIIANLDFHSFDLEEFKYSEANITSLRMFSPENNLVRELMEKLGHSFITEGFQNGSCPITMEMALTYDAIQLFAETTKHIPLKPTPLNCTDRSDSVRDDGSTFKNYMRSLNIHENTLTGRIYFEGNVRKGFTFDVIELQPSGIVQVGTWDETNNYTSQRLAPTNAIFENVDNSLANKTFIILLSVPNKPYASLVESHKKLEGNSQYEGYSVDLIKELSGKLGFNYTFVNGGNDYGTFNKTSNISTGMLKEIMEGRADLAITDLTITSEREEAIDFTIPFMNLGIAILFLKPQKAAPDTFSFMDPFNKDVWEYLGLAFIGVSLSFYILGRLSPTEWDNPYPCIEEPTELENQFTLSNSLWFTTGALLQQGSEIAPKALSVRTMASIWWFFTLIMVSSYTANLAAFLTVETPKVLIENVDDLAENKEGVVYGAKRTGSTRNFFLTSADPRYKKMNLFMEKHPELLTENNQEGVQRVIDAKDSEPKYAFLMESTSIEYNTVRECSLKKIGDALDEKGYGIAMRKNWAYRDKFNNALLELQEQGVLAKMKNKWWNEVGAGICASKKEQSDANSLNMKNLEGIYVVLVFGSGMALIHGIISWICFVIHKARSHKVPLKAAFVEEFKFVMEFTTYTRELKNSASIYSRSRNSSINIESLDNVLNTIDN</sequence>
<keyword evidence="4 18" id="KW-0812">Transmembrane</keyword>
<dbReference type="PRINTS" id="PR00177">
    <property type="entry name" value="NMDARECEPTOR"/>
</dbReference>
<keyword evidence="5 18" id="KW-1133">Transmembrane helix</keyword>
<dbReference type="InterPro" id="IPR001828">
    <property type="entry name" value="ANF_lig-bd_rcpt"/>
</dbReference>
<dbReference type="EMBL" id="JRES01001223">
    <property type="protein sequence ID" value="KNC24496.1"/>
    <property type="molecule type" value="Genomic_DNA"/>
</dbReference>
<dbReference type="FunFam" id="3.40.190.10:FF:000061">
    <property type="entry name" value="Glutamate receptor, ionotropic kainate"/>
    <property type="match status" value="1"/>
</dbReference>
<dbReference type="SUPFAM" id="SSF53822">
    <property type="entry name" value="Periplasmic binding protein-like I"/>
    <property type="match status" value="2"/>
</dbReference>
<feature type="domain" description="Ionotropic glutamate receptor C-terminal" evidence="19">
    <location>
        <begin position="1298"/>
        <end position="1668"/>
    </location>
</feature>
<evidence type="ECO:0000256" key="13">
    <source>
        <dbReference type="ARBA" id="ARBA00023303"/>
    </source>
</evidence>
<dbReference type="SMART" id="SM00918">
    <property type="entry name" value="Lig_chan-Glu_bd"/>
    <property type="match status" value="2"/>
</dbReference>
<dbReference type="Proteomes" id="UP000037069">
    <property type="component" value="Unassembled WGS sequence"/>
</dbReference>
<dbReference type="Gene3D" id="3.40.50.2300">
    <property type="match status" value="4"/>
</dbReference>
<evidence type="ECO:0000313" key="22">
    <source>
        <dbReference type="Proteomes" id="UP000037069"/>
    </source>
</evidence>
<evidence type="ECO:0000256" key="9">
    <source>
        <dbReference type="ARBA" id="ARBA00023170"/>
    </source>
</evidence>
<evidence type="ECO:0000256" key="7">
    <source>
        <dbReference type="ARBA" id="ARBA00023065"/>
    </source>
</evidence>
<evidence type="ECO:0000256" key="16">
    <source>
        <dbReference type="PIRSR" id="PIRSR601508-2"/>
    </source>
</evidence>
<keyword evidence="10" id="KW-0325">Glycoprotein</keyword>
<dbReference type="InterPro" id="IPR001508">
    <property type="entry name" value="Iono_Glu_rcpt_met"/>
</dbReference>
<feature type="site" description="Crucial to convey clamshell closure to channel opening" evidence="16">
    <location>
        <position position="1530"/>
    </location>
</feature>
<keyword evidence="11" id="KW-0628">Postsynaptic cell membrane</keyword>
<dbReference type="Pfam" id="PF00060">
    <property type="entry name" value="Lig_chan"/>
    <property type="match status" value="2"/>
</dbReference>
<feature type="disulfide bond" evidence="17">
    <location>
        <begin position="963"/>
        <end position="1205"/>
    </location>
</feature>
<evidence type="ECO:0000256" key="15">
    <source>
        <dbReference type="PIRSR" id="PIRSR601508-1"/>
    </source>
</evidence>
<feature type="binding site" evidence="15">
    <location>
        <position position="1385"/>
    </location>
    <ligand>
        <name>L-glutamate</name>
        <dbReference type="ChEBI" id="CHEBI:29985"/>
    </ligand>
</feature>
<comment type="caution">
    <text evidence="21">The sequence shown here is derived from an EMBL/GenBank/DDBJ whole genome shotgun (WGS) entry which is preliminary data.</text>
</comment>
<keyword evidence="22" id="KW-1185">Reference proteome</keyword>
<keyword evidence="12" id="KW-1071">Ligand-gated ion channel</keyword>
<evidence type="ECO:0000256" key="2">
    <source>
        <dbReference type="ARBA" id="ARBA00022448"/>
    </source>
</evidence>
<evidence type="ECO:0000256" key="1">
    <source>
        <dbReference type="ARBA" id="ARBA00008685"/>
    </source>
</evidence>
<dbReference type="Gene3D" id="1.10.287.70">
    <property type="match status" value="2"/>
</dbReference>
<keyword evidence="7" id="KW-0406">Ion transport</keyword>
<dbReference type="SUPFAM" id="SSF53850">
    <property type="entry name" value="Periplasmic binding protein-like II"/>
    <property type="match status" value="2"/>
</dbReference>
<dbReference type="FunFam" id="3.40.190.10:FF:000178">
    <property type="entry name" value="Glutamate receptor subunit"/>
    <property type="match status" value="2"/>
</dbReference>
<dbReference type="CDD" id="cd13714">
    <property type="entry name" value="PBP2_iGluR_Kainate"/>
    <property type="match status" value="2"/>
</dbReference>
<evidence type="ECO:0008006" key="23">
    <source>
        <dbReference type="Google" id="ProtNLM"/>
    </source>
</evidence>
<evidence type="ECO:0000256" key="14">
    <source>
        <dbReference type="ARBA" id="ARBA00034104"/>
    </source>
</evidence>
<organism evidence="21 22">
    <name type="scientific">Lucilia cuprina</name>
    <name type="common">Green bottle fly</name>
    <name type="synonym">Australian sheep blowfly</name>
    <dbReference type="NCBI Taxonomy" id="7375"/>
    <lineage>
        <taxon>Eukaryota</taxon>
        <taxon>Metazoa</taxon>
        <taxon>Ecdysozoa</taxon>
        <taxon>Arthropoda</taxon>
        <taxon>Hexapoda</taxon>
        <taxon>Insecta</taxon>
        <taxon>Pterygota</taxon>
        <taxon>Neoptera</taxon>
        <taxon>Endopterygota</taxon>
        <taxon>Diptera</taxon>
        <taxon>Brachycera</taxon>
        <taxon>Muscomorpha</taxon>
        <taxon>Oestroidea</taxon>
        <taxon>Calliphoridae</taxon>
        <taxon>Luciliinae</taxon>
        <taxon>Lucilia</taxon>
    </lineage>
</organism>
<dbReference type="OMA" id="FSEEVWI"/>
<feature type="binding site" evidence="15">
    <location>
        <position position="1552"/>
    </location>
    <ligand>
        <name>L-glutamate</name>
        <dbReference type="ChEBI" id="CHEBI:29985"/>
    </ligand>
</feature>
<feature type="domain" description="Ionotropic glutamate receptor L-glutamate and glycine-binding" evidence="20">
    <location>
        <begin position="411"/>
        <end position="475"/>
    </location>
</feature>
<feature type="transmembrane region" description="Helical" evidence="18">
    <location>
        <begin position="1501"/>
        <end position="1523"/>
    </location>
</feature>
<evidence type="ECO:0000256" key="8">
    <source>
        <dbReference type="ARBA" id="ARBA00023136"/>
    </source>
</evidence>
<reference evidence="21" key="1">
    <citation type="journal article" date="2015" name="Nat. Commun.">
        <title>Lucilia cuprina genome unlocks parasitic fly biology to underpin future interventions.</title>
        <authorList>
            <person name="Anstead C.A."/>
            <person name="Korhonen P.K."/>
            <person name="Young N.D."/>
            <person name="Hall R.S."/>
            <person name="Jex A.R."/>
            <person name="Murali S.C."/>
            <person name="Hughes D.S."/>
            <person name="Lee S.F."/>
            <person name="Perry T."/>
            <person name="Stroehlein A.J."/>
            <person name="Ansell B.R."/>
            <person name="Breugelmans B."/>
            <person name="Hofmann A."/>
            <person name="Qu J."/>
            <person name="Dugan S."/>
            <person name="Lee S.L."/>
            <person name="Chao H."/>
            <person name="Dinh H."/>
            <person name="Han Y."/>
            <person name="Doddapaneni H.V."/>
            <person name="Worley K.C."/>
            <person name="Muzny D.M."/>
            <person name="Ioannidis P."/>
            <person name="Waterhouse R.M."/>
            <person name="Zdobnov E.M."/>
            <person name="James P.J."/>
            <person name="Bagnall N.H."/>
            <person name="Kotze A.C."/>
            <person name="Gibbs R.A."/>
            <person name="Richards S."/>
            <person name="Batterham P."/>
            <person name="Gasser R.B."/>
        </authorList>
    </citation>
    <scope>NUCLEOTIDE SEQUENCE [LARGE SCALE GENOMIC DNA]</scope>
    <source>
        <strain evidence="21">LS</strain>
        <tissue evidence="21">Full body</tissue>
    </source>
</reference>
<dbReference type="Gene3D" id="3.40.190.10">
    <property type="entry name" value="Periplasmic binding protein-like II"/>
    <property type="match status" value="4"/>
</dbReference>
<evidence type="ECO:0000256" key="10">
    <source>
        <dbReference type="ARBA" id="ARBA00023180"/>
    </source>
</evidence>
<evidence type="ECO:0000259" key="19">
    <source>
        <dbReference type="SMART" id="SM00079"/>
    </source>
</evidence>
<keyword evidence="6" id="KW-0770">Synapse</keyword>
<feature type="binding site" evidence="15">
    <location>
        <position position="1553"/>
    </location>
    <ligand>
        <name>L-glutamate</name>
        <dbReference type="ChEBI" id="CHEBI:29985"/>
    </ligand>
</feature>
<feature type="transmembrane region" description="Helical" evidence="18">
    <location>
        <begin position="1425"/>
        <end position="1444"/>
    </location>
</feature>
<keyword evidence="9" id="KW-0675">Receptor</keyword>
<dbReference type="InterPro" id="IPR028082">
    <property type="entry name" value="Peripla_BP_I"/>
</dbReference>
<keyword evidence="3" id="KW-1003">Cell membrane</keyword>
<dbReference type="OrthoDB" id="5984008at2759"/>
<proteinExistence type="inferred from homology"/>
<feature type="transmembrane region" description="Helical" evidence="18">
    <location>
        <begin position="494"/>
        <end position="511"/>
    </location>
</feature>
<feature type="transmembrane region" description="Helical" evidence="18">
    <location>
        <begin position="605"/>
        <end position="627"/>
    </location>
</feature>
<feature type="disulfide bond" evidence="17">
    <location>
        <begin position="1617"/>
        <end position="1674"/>
    </location>
</feature>
<evidence type="ECO:0000256" key="17">
    <source>
        <dbReference type="PIRSR" id="PIRSR601508-3"/>
    </source>
</evidence>
<feature type="binding site" evidence="15">
    <location>
        <position position="1380"/>
    </location>
    <ligand>
        <name>L-glutamate</name>
        <dbReference type="ChEBI" id="CHEBI:29985"/>
    </ligand>
</feature>
<dbReference type="InterPro" id="IPR001320">
    <property type="entry name" value="Iontro_rcpt_C"/>
</dbReference>
<comment type="similarity">
    <text evidence="1">Belongs to the glutamate-gated ion channel (TC 1.A.10.1) family.</text>
</comment>
<evidence type="ECO:0000256" key="18">
    <source>
        <dbReference type="SAM" id="Phobius"/>
    </source>
</evidence>
<dbReference type="CDD" id="cd06382">
    <property type="entry name" value="PBP1_iGluR_Kainate"/>
    <property type="match status" value="2"/>
</dbReference>
<dbReference type="InterPro" id="IPR015683">
    <property type="entry name" value="Ionotropic_Glu_rcpt"/>
</dbReference>